<dbReference type="AlphaFoldDB" id="A0A2A2L360"/>
<dbReference type="GO" id="GO:0005507">
    <property type="term" value="F:copper ion binding"/>
    <property type="evidence" value="ECO:0007669"/>
    <property type="project" value="InterPro"/>
</dbReference>
<keyword evidence="6 9" id="KW-0186">Copper</keyword>
<protein>
    <recommendedName>
        <fullName evidence="9">Superoxide dismutase [Cu-Zn]</fullName>
        <ecNumber evidence="9">1.15.1.1</ecNumber>
    </recommendedName>
</protein>
<dbReference type="Gene3D" id="2.60.40.200">
    <property type="entry name" value="Superoxide dismutase, copper/zinc binding domain"/>
    <property type="match status" value="1"/>
</dbReference>
<feature type="signal peptide" evidence="11">
    <location>
        <begin position="1"/>
        <end position="17"/>
    </location>
</feature>
<dbReference type="GO" id="GO:0004784">
    <property type="term" value="F:superoxide dismutase activity"/>
    <property type="evidence" value="ECO:0007669"/>
    <property type="project" value="UniProtKB-EC"/>
</dbReference>
<dbReference type="PROSITE" id="PS00332">
    <property type="entry name" value="SOD_CU_ZN_2"/>
    <property type="match status" value="1"/>
</dbReference>
<comment type="function">
    <text evidence="9">Destroys radicals which are normally produced within the cells and which are toxic to biological systems.</text>
</comment>
<evidence type="ECO:0000256" key="5">
    <source>
        <dbReference type="ARBA" id="ARBA00023002"/>
    </source>
</evidence>
<organism evidence="13 14">
    <name type="scientific">Diploscapter pachys</name>
    <dbReference type="NCBI Taxonomy" id="2018661"/>
    <lineage>
        <taxon>Eukaryota</taxon>
        <taxon>Metazoa</taxon>
        <taxon>Ecdysozoa</taxon>
        <taxon>Nematoda</taxon>
        <taxon>Chromadorea</taxon>
        <taxon>Rhabditida</taxon>
        <taxon>Rhabditina</taxon>
        <taxon>Rhabditomorpha</taxon>
        <taxon>Rhabditoidea</taxon>
        <taxon>Rhabditidae</taxon>
        <taxon>Diploscapter</taxon>
    </lineage>
</organism>
<dbReference type="CDD" id="cd00305">
    <property type="entry name" value="Cu-Zn_Superoxide_Dismutase"/>
    <property type="match status" value="1"/>
</dbReference>
<keyword evidence="14" id="KW-1185">Reference proteome</keyword>
<dbReference type="InterPro" id="IPR018152">
    <property type="entry name" value="SOD_Cu/Zn_BS"/>
</dbReference>
<evidence type="ECO:0000256" key="3">
    <source>
        <dbReference type="ARBA" id="ARBA00022833"/>
    </source>
</evidence>
<comment type="catalytic activity">
    <reaction evidence="8 9">
        <text>2 superoxide + 2 H(+) = H2O2 + O2</text>
        <dbReference type="Rhea" id="RHEA:20696"/>
        <dbReference type="ChEBI" id="CHEBI:15378"/>
        <dbReference type="ChEBI" id="CHEBI:15379"/>
        <dbReference type="ChEBI" id="CHEBI:16240"/>
        <dbReference type="ChEBI" id="CHEBI:18421"/>
        <dbReference type="EC" id="1.15.1.1"/>
    </reaction>
</comment>
<dbReference type="STRING" id="2018661.A0A2A2L360"/>
<comment type="cofactor">
    <cofactor evidence="9">
        <name>Zn(2+)</name>
        <dbReference type="ChEBI" id="CHEBI:29105"/>
    </cofactor>
    <text evidence="9">Binds 1 zinc ion per subunit.</text>
</comment>
<evidence type="ECO:0000313" key="13">
    <source>
        <dbReference type="EMBL" id="PAV80691.1"/>
    </source>
</evidence>
<feature type="chain" id="PRO_5013081680" description="Superoxide dismutase [Cu-Zn]" evidence="11">
    <location>
        <begin position="18"/>
        <end position="175"/>
    </location>
</feature>
<dbReference type="SUPFAM" id="SSF49329">
    <property type="entry name" value="Cu,Zn superoxide dismutase-like"/>
    <property type="match status" value="1"/>
</dbReference>
<comment type="similarity">
    <text evidence="1 9">Belongs to the Cu-Zn superoxide dismutase family.</text>
</comment>
<evidence type="ECO:0000256" key="1">
    <source>
        <dbReference type="ARBA" id="ARBA00010457"/>
    </source>
</evidence>
<dbReference type="InterPro" id="IPR024134">
    <property type="entry name" value="SOD_Cu/Zn_/chaperone"/>
</dbReference>
<evidence type="ECO:0000313" key="14">
    <source>
        <dbReference type="Proteomes" id="UP000218231"/>
    </source>
</evidence>
<dbReference type="PANTHER" id="PTHR10003">
    <property type="entry name" value="SUPEROXIDE DISMUTASE CU-ZN -RELATED"/>
    <property type="match status" value="1"/>
</dbReference>
<evidence type="ECO:0000259" key="12">
    <source>
        <dbReference type="Pfam" id="PF00080"/>
    </source>
</evidence>
<dbReference type="Proteomes" id="UP000218231">
    <property type="component" value="Unassembled WGS sequence"/>
</dbReference>
<evidence type="ECO:0000256" key="10">
    <source>
        <dbReference type="SAM" id="MobiDB-lite"/>
    </source>
</evidence>
<dbReference type="FunFam" id="2.60.40.200:FF:000003">
    <property type="entry name" value="Superoxide dismutase [Cu-Zn], chloroplastic"/>
    <property type="match status" value="1"/>
</dbReference>
<dbReference type="InterPro" id="IPR001424">
    <property type="entry name" value="SOD_Cu_Zn_dom"/>
</dbReference>
<dbReference type="PRINTS" id="PR00068">
    <property type="entry name" value="CUZNDISMTASE"/>
</dbReference>
<sequence length="175" mass="17811">MLLIIAIFSVITALSSAQNVNARCYLYNAVAGGVGNQLMGTLDLVQTGQQLRINGTITGAMPAGLHGFHIHEKGDIGNGCLNAGGHYNPSGKNHGAPTDTDRHVGDLGNVQADISGAINVDITDTVASLTGPISVMGRGIVLHQNPDDLGKGNSPDSKTTGNAGPRIGCGVIGYA</sequence>
<accession>A0A2A2L360</accession>
<evidence type="ECO:0000256" key="7">
    <source>
        <dbReference type="ARBA" id="ARBA00023157"/>
    </source>
</evidence>
<dbReference type="InterPro" id="IPR036423">
    <property type="entry name" value="SOD-like_Cu/Zn_dom_sf"/>
</dbReference>
<keyword evidence="7" id="KW-1015">Disulfide bond</keyword>
<keyword evidence="2 9" id="KW-0479">Metal-binding</keyword>
<dbReference type="EC" id="1.15.1.1" evidence="9"/>
<feature type="region of interest" description="Disordered" evidence="10">
    <location>
        <begin position="145"/>
        <end position="165"/>
    </location>
</feature>
<reference evidence="13 14" key="1">
    <citation type="journal article" date="2017" name="Curr. Biol.">
        <title>Genome architecture and evolution of a unichromosomal asexual nematode.</title>
        <authorList>
            <person name="Fradin H."/>
            <person name="Zegar C."/>
            <person name="Gutwein M."/>
            <person name="Lucas J."/>
            <person name="Kovtun M."/>
            <person name="Corcoran D."/>
            <person name="Baugh L.R."/>
            <person name="Kiontke K."/>
            <person name="Gunsalus K."/>
            <person name="Fitch D.H."/>
            <person name="Piano F."/>
        </authorList>
    </citation>
    <scope>NUCLEOTIDE SEQUENCE [LARGE SCALE GENOMIC DNA]</scope>
    <source>
        <strain evidence="13">PF1309</strain>
    </source>
</reference>
<evidence type="ECO:0000256" key="8">
    <source>
        <dbReference type="ARBA" id="ARBA00049204"/>
    </source>
</evidence>
<dbReference type="PROSITE" id="PS00087">
    <property type="entry name" value="SOD_CU_ZN_1"/>
    <property type="match status" value="1"/>
</dbReference>
<comment type="caution">
    <text evidence="13">The sequence shown here is derived from an EMBL/GenBank/DDBJ whole genome shotgun (WGS) entry which is preliminary data.</text>
</comment>
<dbReference type="EMBL" id="LIAE01007228">
    <property type="protein sequence ID" value="PAV80691.1"/>
    <property type="molecule type" value="Genomic_DNA"/>
</dbReference>
<evidence type="ECO:0000256" key="4">
    <source>
        <dbReference type="ARBA" id="ARBA00022862"/>
    </source>
</evidence>
<dbReference type="OrthoDB" id="2015551at2759"/>
<evidence type="ECO:0000256" key="11">
    <source>
        <dbReference type="SAM" id="SignalP"/>
    </source>
</evidence>
<keyword evidence="5 9" id="KW-0560">Oxidoreductase</keyword>
<proteinExistence type="inferred from homology"/>
<keyword evidence="4" id="KW-0049">Antioxidant</keyword>
<dbReference type="Pfam" id="PF00080">
    <property type="entry name" value="Sod_Cu"/>
    <property type="match status" value="1"/>
</dbReference>
<evidence type="ECO:0000256" key="6">
    <source>
        <dbReference type="ARBA" id="ARBA00023008"/>
    </source>
</evidence>
<keyword evidence="11" id="KW-0732">Signal</keyword>
<name>A0A2A2L360_9BILA</name>
<evidence type="ECO:0000256" key="2">
    <source>
        <dbReference type="ARBA" id="ARBA00022723"/>
    </source>
</evidence>
<keyword evidence="3 9" id="KW-0862">Zinc</keyword>
<gene>
    <name evidence="13" type="ORF">WR25_03302</name>
</gene>
<comment type="cofactor">
    <cofactor evidence="9">
        <name>Cu cation</name>
        <dbReference type="ChEBI" id="CHEBI:23378"/>
    </cofactor>
    <text evidence="9">Binds 1 copper ion per subunit.</text>
</comment>
<feature type="domain" description="Superoxide dismutase copper/zinc binding" evidence="12">
    <location>
        <begin position="40"/>
        <end position="172"/>
    </location>
</feature>
<evidence type="ECO:0000256" key="9">
    <source>
        <dbReference type="RuleBase" id="RU000393"/>
    </source>
</evidence>